<protein>
    <submittedName>
        <fullName evidence="8">SGK494</fullName>
        <ecNumber evidence="8">2.7.11.1</ecNumber>
    </submittedName>
</protein>
<feature type="region of interest" description="Disordered" evidence="6">
    <location>
        <begin position="740"/>
        <end position="763"/>
    </location>
</feature>
<comment type="caution">
    <text evidence="8">The sequence shown here is derived from an EMBL/GenBank/DDBJ whole genome shotgun (WGS) entry which is preliminary data.</text>
</comment>
<dbReference type="Pfam" id="PF04305">
    <property type="entry name" value="DUF455"/>
    <property type="match status" value="1"/>
</dbReference>
<reference evidence="8" key="1">
    <citation type="submission" date="2021-03" db="EMBL/GenBank/DDBJ databases">
        <authorList>
            <person name="Bekaert M."/>
        </authorList>
    </citation>
    <scope>NUCLEOTIDE SEQUENCE</scope>
</reference>
<feature type="compositionally biased region" description="Basic and acidic residues" evidence="6">
    <location>
        <begin position="908"/>
        <end position="966"/>
    </location>
</feature>
<evidence type="ECO:0000313" key="9">
    <source>
        <dbReference type="Proteomes" id="UP000683360"/>
    </source>
</evidence>
<dbReference type="OrthoDB" id="3205605at2759"/>
<sequence>MSIGCVYIPPENSKYASKDAFEEIEREMVTLRDDEQLCSLIGDFNARTGTLLDFVIPDENLVEVLDENLNDEITDFLYDYQNLISLKIPLKRCSEDKMRPNTQGYKLVEFCKRNNLYITGGRTGSDKGIGKATTKDNSLIDYFIVSSNLFKYIEEYEIIPFDALFSDVHKRIHVKLTTEVTTIEKEKSSHKRKTIKWIEKDKHKFIENIRKNEEKVLDLCNEIESSKKDNHDINRVITSLTNFYSQAAKDSFGTFANKNPIKKNHGAKNRNKPWFNKSCKLKRKQFHSAKYKYNKQKSINNKNSLKRASKEYKKEINKCFQNYQLKTEKELRNISTNNPKEFWKVLNRFSPKQKKESPISLEFLQETNPDFVRGKTRASARLNRGKSHEQLENDSSTPDKPKWNNVPLVEALFLPDFPVRGDFKQQEFEVIDVIAKGAYGNVYLVRREDEKQNYAVKVMGKTQIIVENAIQQCKDEAAIQAMLGDHPFIVKLHEYWQSRKFLYIVLDYVPFGDMFTLWTFHGYFPSTLVKIYVCQLALVMDYLHNAGVIYRDLKMENILFDQEGHIQLTDFGLSKWLTKGEKTRTICGTLQYMAPEVLVSHPYGHTADWWSLGILMFVMLAGKQRGSDHMEMTKLVWECDYLLPNHCSDAAQEVVSKLLIKSPEKRMTDISALQNLVFYRDINFTAVIEKKNKRCVCFDEHDVVKKRLTMQLFVKNVQTVETAIHTLLYTKGIGLIGSGKNKDKKNITSKDKEHQNGSQVVPTALESVLQKETIIVYEEKNHSLDKTDPFSNLDKTEPKLEQQEKARDISTKLQTENDERRSTNKGFVSNSLQETQQGTNKTESDNANMEERNTGIYKNDIRNQKLTTEEWKESATEIEKSDKRRIEGPQAQEILTFDINRPFIQDAEPQKETTETTGKTEEAKTDQPTEDKPQTEGDQIKQEEKPVEESVAKDSESQEQEVKPTEGETTAPTEQPKDETVKTKPDEGTTDEGKAPEVQKQEETTQETKQEGEKKEAEKTEVKEEVKTEDGEKKEDTEGEKKEADGAKKVDEEVKKEDEGQKKEEEGQKKEEGEQKKEDEEQKKEDEGQKKEDEGQKKVDGEGEKKGEDEEGKEDGDDKLLTRRSTLEKFAKNNDPESVKVLEVIYRDEITHVAAGLKWFTYICKNSQPPLDCIPTFHEYVKKYFRSIKYFKCLRCFMPSNDL</sequence>
<accession>A0A8S3QEB4</accession>
<feature type="region of interest" description="Disordered" evidence="6">
    <location>
        <begin position="785"/>
        <end position="1121"/>
    </location>
</feature>
<dbReference type="GO" id="GO:0005524">
    <property type="term" value="F:ATP binding"/>
    <property type="evidence" value="ECO:0007669"/>
    <property type="project" value="UniProtKB-KW"/>
</dbReference>
<dbReference type="InterPro" id="IPR045270">
    <property type="entry name" value="STKc_AGC"/>
</dbReference>
<dbReference type="InterPro" id="IPR008271">
    <property type="entry name" value="Ser/Thr_kinase_AS"/>
</dbReference>
<dbReference type="EMBL" id="CAJPWZ010000456">
    <property type="protein sequence ID" value="CAG2192898.1"/>
    <property type="molecule type" value="Genomic_DNA"/>
</dbReference>
<dbReference type="SUPFAM" id="SSF56112">
    <property type="entry name" value="Protein kinase-like (PK-like)"/>
    <property type="match status" value="1"/>
</dbReference>
<evidence type="ECO:0000313" key="8">
    <source>
        <dbReference type="EMBL" id="CAG2192898.1"/>
    </source>
</evidence>
<dbReference type="FunFam" id="3.30.200.20:FF:000042">
    <property type="entry name" value="Aurora kinase A"/>
    <property type="match status" value="1"/>
</dbReference>
<dbReference type="Gene3D" id="3.30.200.20">
    <property type="entry name" value="Phosphorylase Kinase, domain 1"/>
    <property type="match status" value="1"/>
</dbReference>
<dbReference type="EC" id="2.7.11.1" evidence="8"/>
<keyword evidence="3" id="KW-0547">Nucleotide-binding</keyword>
<dbReference type="GO" id="GO:0004674">
    <property type="term" value="F:protein serine/threonine kinase activity"/>
    <property type="evidence" value="ECO:0007669"/>
    <property type="project" value="UniProtKB-KW"/>
</dbReference>
<feature type="compositionally biased region" description="Basic and acidic residues" evidence="6">
    <location>
        <begin position="785"/>
        <end position="822"/>
    </location>
</feature>
<dbReference type="CDD" id="cd05123">
    <property type="entry name" value="STKc_AGC"/>
    <property type="match status" value="1"/>
</dbReference>
<dbReference type="PROSITE" id="PS00108">
    <property type="entry name" value="PROTEIN_KINASE_ST"/>
    <property type="match status" value="1"/>
</dbReference>
<dbReference type="PROSITE" id="PS50011">
    <property type="entry name" value="PROTEIN_KINASE_DOM"/>
    <property type="match status" value="1"/>
</dbReference>
<name>A0A8S3QEB4_MYTED</name>
<dbReference type="SMART" id="SM00220">
    <property type="entry name" value="S_TKc"/>
    <property type="match status" value="1"/>
</dbReference>
<keyword evidence="1" id="KW-0723">Serine/threonine-protein kinase</keyword>
<dbReference type="InterPro" id="IPR036691">
    <property type="entry name" value="Endo/exonu/phosph_ase_sf"/>
</dbReference>
<feature type="compositionally biased region" description="Basic and acidic residues" evidence="6">
    <location>
        <begin position="849"/>
        <end position="887"/>
    </location>
</feature>
<evidence type="ECO:0000256" key="1">
    <source>
        <dbReference type="ARBA" id="ARBA00022527"/>
    </source>
</evidence>
<feature type="compositionally biased region" description="Polar residues" evidence="6">
    <location>
        <begin position="824"/>
        <end position="847"/>
    </location>
</feature>
<evidence type="ECO:0000256" key="4">
    <source>
        <dbReference type="ARBA" id="ARBA00022777"/>
    </source>
</evidence>
<dbReference type="AlphaFoldDB" id="A0A8S3QEB4"/>
<dbReference type="InterPro" id="IPR007402">
    <property type="entry name" value="DUF455"/>
</dbReference>
<dbReference type="Gene3D" id="3.60.10.10">
    <property type="entry name" value="Endonuclease/exonuclease/phosphatase"/>
    <property type="match status" value="1"/>
</dbReference>
<dbReference type="PANTHER" id="PTHR24351">
    <property type="entry name" value="RIBOSOMAL PROTEIN S6 KINASE"/>
    <property type="match status" value="1"/>
</dbReference>
<gene>
    <name evidence="8" type="ORF">MEDL_8031</name>
</gene>
<keyword evidence="9" id="KW-1185">Reference proteome</keyword>
<evidence type="ECO:0000256" key="3">
    <source>
        <dbReference type="ARBA" id="ARBA00022741"/>
    </source>
</evidence>
<dbReference type="Proteomes" id="UP000683360">
    <property type="component" value="Unassembled WGS sequence"/>
</dbReference>
<feature type="region of interest" description="Disordered" evidence="6">
    <location>
        <begin position="376"/>
        <end position="402"/>
    </location>
</feature>
<organism evidence="8 9">
    <name type="scientific">Mytilus edulis</name>
    <name type="common">Blue mussel</name>
    <dbReference type="NCBI Taxonomy" id="6550"/>
    <lineage>
        <taxon>Eukaryota</taxon>
        <taxon>Metazoa</taxon>
        <taxon>Spiralia</taxon>
        <taxon>Lophotrochozoa</taxon>
        <taxon>Mollusca</taxon>
        <taxon>Bivalvia</taxon>
        <taxon>Autobranchia</taxon>
        <taxon>Pteriomorphia</taxon>
        <taxon>Mytilida</taxon>
        <taxon>Mytiloidea</taxon>
        <taxon>Mytilidae</taxon>
        <taxon>Mytilinae</taxon>
        <taxon>Mytilus</taxon>
    </lineage>
</organism>
<feature type="domain" description="Protein kinase" evidence="7">
    <location>
        <begin position="428"/>
        <end position="678"/>
    </location>
</feature>
<dbReference type="Pfam" id="PF00069">
    <property type="entry name" value="Pkinase"/>
    <property type="match status" value="1"/>
</dbReference>
<feature type="compositionally biased region" description="Basic and acidic residues" evidence="6">
    <location>
        <begin position="386"/>
        <end position="402"/>
    </location>
</feature>
<evidence type="ECO:0000259" key="7">
    <source>
        <dbReference type="PROSITE" id="PS50011"/>
    </source>
</evidence>
<dbReference type="InterPro" id="IPR000719">
    <property type="entry name" value="Prot_kinase_dom"/>
</dbReference>
<evidence type="ECO:0000256" key="5">
    <source>
        <dbReference type="ARBA" id="ARBA00022840"/>
    </source>
</evidence>
<evidence type="ECO:0000256" key="2">
    <source>
        <dbReference type="ARBA" id="ARBA00022679"/>
    </source>
</evidence>
<evidence type="ECO:0000256" key="6">
    <source>
        <dbReference type="SAM" id="MobiDB-lite"/>
    </source>
</evidence>
<keyword evidence="4" id="KW-0418">Kinase</keyword>
<dbReference type="InterPro" id="IPR011009">
    <property type="entry name" value="Kinase-like_dom_sf"/>
</dbReference>
<keyword evidence="2 8" id="KW-0808">Transferase</keyword>
<dbReference type="Gene3D" id="1.10.510.10">
    <property type="entry name" value="Transferase(Phosphotransferase) domain 1"/>
    <property type="match status" value="1"/>
</dbReference>
<keyword evidence="5" id="KW-0067">ATP-binding</keyword>
<proteinExistence type="predicted"/>
<feature type="compositionally biased region" description="Basic and acidic residues" evidence="6">
    <location>
        <begin position="975"/>
        <end position="1108"/>
    </location>
</feature>
<feature type="compositionally biased region" description="Basic and acidic residues" evidence="6">
    <location>
        <begin position="740"/>
        <end position="755"/>
    </location>
</feature>